<feature type="transmembrane region" description="Helical" evidence="7">
    <location>
        <begin position="107"/>
        <end position="128"/>
    </location>
</feature>
<evidence type="ECO:0000256" key="6">
    <source>
        <dbReference type="ARBA" id="ARBA00023136"/>
    </source>
</evidence>
<dbReference type="InterPro" id="IPR037185">
    <property type="entry name" value="EmrE-like"/>
</dbReference>
<keyword evidence="5 7" id="KW-1133">Transmembrane helix</keyword>
<dbReference type="Pfam" id="PF00892">
    <property type="entry name" value="EamA"/>
    <property type="match status" value="2"/>
</dbReference>
<evidence type="ECO:0000256" key="4">
    <source>
        <dbReference type="ARBA" id="ARBA00022692"/>
    </source>
</evidence>
<name>A0A2V2YTQ0_9BACL</name>
<feature type="domain" description="EamA" evidence="8">
    <location>
        <begin position="165"/>
        <end position="299"/>
    </location>
</feature>
<feature type="transmembrane region" description="Helical" evidence="7">
    <location>
        <begin position="282"/>
        <end position="300"/>
    </location>
</feature>
<dbReference type="InterPro" id="IPR000620">
    <property type="entry name" value="EamA_dom"/>
</dbReference>
<gene>
    <name evidence="9" type="ORF">DFQ01_108140</name>
</gene>
<dbReference type="PANTHER" id="PTHR32322:SF18">
    <property type="entry name" value="S-ADENOSYLMETHIONINE_S-ADENOSYLHOMOCYSTEINE TRANSPORTER"/>
    <property type="match status" value="1"/>
</dbReference>
<evidence type="ECO:0000256" key="2">
    <source>
        <dbReference type="ARBA" id="ARBA00007362"/>
    </source>
</evidence>
<keyword evidence="4 7" id="KW-0812">Transmembrane</keyword>
<dbReference type="SUPFAM" id="SSF103481">
    <property type="entry name" value="Multidrug resistance efflux transporter EmrE"/>
    <property type="match status" value="2"/>
</dbReference>
<feature type="transmembrane region" description="Helical" evidence="7">
    <location>
        <begin position="228"/>
        <end position="247"/>
    </location>
</feature>
<evidence type="ECO:0000256" key="3">
    <source>
        <dbReference type="ARBA" id="ARBA00022475"/>
    </source>
</evidence>
<keyword evidence="6 7" id="KW-0472">Membrane</keyword>
<dbReference type="GO" id="GO:0005886">
    <property type="term" value="C:plasma membrane"/>
    <property type="evidence" value="ECO:0007669"/>
    <property type="project" value="UniProtKB-SubCell"/>
</dbReference>
<feature type="transmembrane region" description="Helical" evidence="7">
    <location>
        <begin position="81"/>
        <end position="101"/>
    </location>
</feature>
<accession>A0A2V2YTQ0</accession>
<dbReference type="Proteomes" id="UP000246635">
    <property type="component" value="Unassembled WGS sequence"/>
</dbReference>
<evidence type="ECO:0000313" key="10">
    <source>
        <dbReference type="Proteomes" id="UP000246635"/>
    </source>
</evidence>
<dbReference type="AlphaFoldDB" id="A0A2V2YTQ0"/>
<dbReference type="Gene3D" id="1.10.3730.20">
    <property type="match status" value="1"/>
</dbReference>
<keyword evidence="3" id="KW-1003">Cell membrane</keyword>
<organism evidence="9 10">
    <name type="scientific">Paenibacillus cellulosilyticus</name>
    <dbReference type="NCBI Taxonomy" id="375489"/>
    <lineage>
        <taxon>Bacteria</taxon>
        <taxon>Bacillati</taxon>
        <taxon>Bacillota</taxon>
        <taxon>Bacilli</taxon>
        <taxon>Bacillales</taxon>
        <taxon>Paenibacillaceae</taxon>
        <taxon>Paenibacillus</taxon>
    </lineage>
</organism>
<feature type="domain" description="EamA" evidence="8">
    <location>
        <begin position="13"/>
        <end position="151"/>
    </location>
</feature>
<dbReference type="PANTHER" id="PTHR32322">
    <property type="entry name" value="INNER MEMBRANE TRANSPORTER"/>
    <property type="match status" value="1"/>
</dbReference>
<feature type="transmembrane region" description="Helical" evidence="7">
    <location>
        <begin position="135"/>
        <end position="153"/>
    </location>
</feature>
<comment type="similarity">
    <text evidence="2">Belongs to the EamA transporter family.</text>
</comment>
<evidence type="ECO:0000256" key="5">
    <source>
        <dbReference type="ARBA" id="ARBA00022989"/>
    </source>
</evidence>
<evidence type="ECO:0000259" key="8">
    <source>
        <dbReference type="Pfam" id="PF00892"/>
    </source>
</evidence>
<evidence type="ECO:0000256" key="7">
    <source>
        <dbReference type="SAM" id="Phobius"/>
    </source>
</evidence>
<keyword evidence="10" id="KW-1185">Reference proteome</keyword>
<comment type="subcellular location">
    <subcellularLocation>
        <location evidence="1">Cell membrane</location>
        <topology evidence="1">Multi-pass membrane protein</topology>
    </subcellularLocation>
</comment>
<feature type="transmembrane region" description="Helical" evidence="7">
    <location>
        <begin position="159"/>
        <end position="180"/>
    </location>
</feature>
<proteinExistence type="inferred from homology"/>
<feature type="transmembrane region" description="Helical" evidence="7">
    <location>
        <begin position="51"/>
        <end position="69"/>
    </location>
</feature>
<reference evidence="9 10" key="1">
    <citation type="submission" date="2018-05" db="EMBL/GenBank/DDBJ databases">
        <title>Genomic Encyclopedia of Type Strains, Phase III (KMG-III): the genomes of soil and plant-associated and newly described type strains.</title>
        <authorList>
            <person name="Whitman W."/>
        </authorList>
    </citation>
    <scope>NUCLEOTIDE SEQUENCE [LARGE SCALE GENOMIC DNA]</scope>
    <source>
        <strain evidence="9 10">CECT 5696</strain>
    </source>
</reference>
<protein>
    <submittedName>
        <fullName evidence="9">Drug/metabolite transporter (DMT)-like permease</fullName>
    </submittedName>
</protein>
<feature type="transmembrane region" description="Helical" evidence="7">
    <location>
        <begin position="201"/>
        <end position="222"/>
    </location>
</feature>
<feature type="transmembrane region" description="Helical" evidence="7">
    <location>
        <begin position="254"/>
        <end position="276"/>
    </location>
</feature>
<comment type="caution">
    <text evidence="9">The sequence shown here is derived from an EMBL/GenBank/DDBJ whole genome shotgun (WGS) entry which is preliminary data.</text>
</comment>
<evidence type="ECO:0000313" key="9">
    <source>
        <dbReference type="EMBL" id="PWW02863.1"/>
    </source>
</evidence>
<dbReference type="RefSeq" id="WP_245946659.1">
    <property type="nucleotide sequence ID" value="NZ_CP054612.1"/>
</dbReference>
<dbReference type="InterPro" id="IPR050638">
    <property type="entry name" value="AA-Vitamin_Transporters"/>
</dbReference>
<evidence type="ECO:0000256" key="1">
    <source>
        <dbReference type="ARBA" id="ARBA00004651"/>
    </source>
</evidence>
<dbReference type="EMBL" id="QGTQ01000008">
    <property type="protein sequence ID" value="PWW02863.1"/>
    <property type="molecule type" value="Genomic_DNA"/>
</dbReference>
<sequence length="320" mass="34773">MKGWLSTPLGRTLAAMAATLLWGSAFPVIKLSYKQLHIVSGDIGSQILFAGYRFFLAGMLILLFMLLIRQNISFRKGSGRALFQIAIVQTVLQYTFFYVGLSESTGVYGSILAGTISLFQLLLARWMLKEERITWLKALGLCVGFAGVAVIGIPQGGYLAHTVGIGELLLLLANFFNAGGNIMSKGAAAKLPVTYINGYQMLAGGGILILVGTIRGGLFPFAFTYESFFLLLYLAFVSASAFMLWNVIMKYNPVGVVSVYLFLIPVFGVILSAIVLQETLHLTALLALLLIVAGITIVNTKWQKGKRILSNHTVKVRSEG</sequence>